<dbReference type="EMBL" id="CM047741">
    <property type="protein sequence ID" value="KAJ0037632.1"/>
    <property type="molecule type" value="Genomic_DNA"/>
</dbReference>
<accession>A0ACC0YHV3</accession>
<proteinExistence type="predicted"/>
<gene>
    <name evidence="1" type="ORF">Pint_22355</name>
</gene>
<evidence type="ECO:0000313" key="2">
    <source>
        <dbReference type="Proteomes" id="UP001163603"/>
    </source>
</evidence>
<evidence type="ECO:0000313" key="1">
    <source>
        <dbReference type="EMBL" id="KAJ0037632.1"/>
    </source>
</evidence>
<keyword evidence="2" id="KW-1185">Reference proteome</keyword>
<name>A0ACC0YHV3_9ROSI</name>
<sequence length="149" mass="17009">MVETYLYARRIQSTYDEIESPRSSGLFDCFSDCSTCCCTFWCPCITFGQIADIVDKGNRSCCVSGALYCVVFTLTGCACCYSCCYRIKMRQQFMLKKSPCDECLVHFFCGPCALCQERREIKSHGFDTSLVPNYFSQILSLTWIYGRLC</sequence>
<reference evidence="2" key="1">
    <citation type="journal article" date="2023" name="G3 (Bethesda)">
        <title>Genome assembly and association tests identify interacting loci associated with vigor, precocity, and sex in interspecific pistachio rootstocks.</title>
        <authorList>
            <person name="Palmer W."/>
            <person name="Jacygrad E."/>
            <person name="Sagayaradj S."/>
            <person name="Cavanaugh K."/>
            <person name="Han R."/>
            <person name="Bertier L."/>
            <person name="Beede B."/>
            <person name="Kafkas S."/>
            <person name="Golino D."/>
            <person name="Preece J."/>
            <person name="Michelmore R."/>
        </authorList>
    </citation>
    <scope>NUCLEOTIDE SEQUENCE [LARGE SCALE GENOMIC DNA]</scope>
</reference>
<comment type="caution">
    <text evidence="1">The sequence shown here is derived from an EMBL/GenBank/DDBJ whole genome shotgun (WGS) entry which is preliminary data.</text>
</comment>
<protein>
    <submittedName>
        <fullName evidence="1">Uncharacterized protein</fullName>
    </submittedName>
</protein>
<dbReference type="Proteomes" id="UP001163603">
    <property type="component" value="Chromosome 6"/>
</dbReference>
<organism evidence="1 2">
    <name type="scientific">Pistacia integerrima</name>
    <dbReference type="NCBI Taxonomy" id="434235"/>
    <lineage>
        <taxon>Eukaryota</taxon>
        <taxon>Viridiplantae</taxon>
        <taxon>Streptophyta</taxon>
        <taxon>Embryophyta</taxon>
        <taxon>Tracheophyta</taxon>
        <taxon>Spermatophyta</taxon>
        <taxon>Magnoliopsida</taxon>
        <taxon>eudicotyledons</taxon>
        <taxon>Gunneridae</taxon>
        <taxon>Pentapetalae</taxon>
        <taxon>rosids</taxon>
        <taxon>malvids</taxon>
        <taxon>Sapindales</taxon>
        <taxon>Anacardiaceae</taxon>
        <taxon>Pistacia</taxon>
    </lineage>
</organism>